<accession>A0A1M7QBW0</accession>
<keyword evidence="3" id="KW-0378">Hydrolase</keyword>
<protein>
    <submittedName>
        <fullName evidence="3">Amidohydrolase</fullName>
    </submittedName>
</protein>
<keyword evidence="4" id="KW-1185">Reference proteome</keyword>
<evidence type="ECO:0000256" key="1">
    <source>
        <dbReference type="ARBA" id="ARBA00038310"/>
    </source>
</evidence>
<gene>
    <name evidence="3" type="ORF">SAMN04488057_11645</name>
</gene>
<proteinExistence type="inferred from homology"/>
<feature type="domain" description="Amidohydrolase-related" evidence="2">
    <location>
        <begin position="1"/>
        <end position="79"/>
    </location>
</feature>
<comment type="similarity">
    <text evidence="1">Belongs to the metallo-dependent hydrolases superfamily.</text>
</comment>
<dbReference type="PANTHER" id="PTHR43569">
    <property type="entry name" value="AMIDOHYDROLASE"/>
    <property type="match status" value="1"/>
</dbReference>
<dbReference type="InterPro" id="IPR032466">
    <property type="entry name" value="Metal_Hydrolase"/>
</dbReference>
<organism evidence="3 4">
    <name type="scientific">Cyclobacterium lianum</name>
    <dbReference type="NCBI Taxonomy" id="388280"/>
    <lineage>
        <taxon>Bacteria</taxon>
        <taxon>Pseudomonadati</taxon>
        <taxon>Bacteroidota</taxon>
        <taxon>Cytophagia</taxon>
        <taxon>Cytophagales</taxon>
        <taxon>Cyclobacteriaceae</taxon>
        <taxon>Cyclobacterium</taxon>
    </lineage>
</organism>
<evidence type="ECO:0000313" key="4">
    <source>
        <dbReference type="Proteomes" id="UP000184513"/>
    </source>
</evidence>
<dbReference type="AlphaFoldDB" id="A0A1M7QBW0"/>
<dbReference type="EMBL" id="FRCY01000016">
    <property type="protein sequence ID" value="SHN28298.1"/>
    <property type="molecule type" value="Genomic_DNA"/>
</dbReference>
<evidence type="ECO:0000313" key="3">
    <source>
        <dbReference type="EMBL" id="SHN28298.1"/>
    </source>
</evidence>
<evidence type="ECO:0000259" key="2">
    <source>
        <dbReference type="Pfam" id="PF04909"/>
    </source>
</evidence>
<dbReference type="GO" id="GO:0016787">
    <property type="term" value="F:hydrolase activity"/>
    <property type="evidence" value="ECO:0007669"/>
    <property type="project" value="UniProtKB-KW"/>
</dbReference>
<dbReference type="InterPro" id="IPR052350">
    <property type="entry name" value="Metallo-dep_Lactonases"/>
</dbReference>
<dbReference type="Pfam" id="PF04909">
    <property type="entry name" value="Amidohydro_2"/>
    <property type="match status" value="1"/>
</dbReference>
<dbReference type="InterPro" id="IPR006680">
    <property type="entry name" value="Amidohydro-rel"/>
</dbReference>
<sequence length="80" mass="9176">MANPDIRNQDWKSWASAIRPFAETEQVYCKVSGLLTRASRGVGQQELHPYFDTSLEVFGVERLMYGSDWPVLLQAESLER</sequence>
<dbReference type="Gene3D" id="3.20.20.140">
    <property type="entry name" value="Metal-dependent hydrolases"/>
    <property type="match status" value="1"/>
</dbReference>
<reference evidence="3 4" key="1">
    <citation type="submission" date="2016-11" db="EMBL/GenBank/DDBJ databases">
        <authorList>
            <person name="Jaros S."/>
            <person name="Januszkiewicz K."/>
            <person name="Wedrychowicz H."/>
        </authorList>
    </citation>
    <scope>NUCLEOTIDE SEQUENCE [LARGE SCALE GENOMIC DNA]</scope>
    <source>
        <strain evidence="3 4">CGMCC 1.6102</strain>
    </source>
</reference>
<name>A0A1M7QBW0_9BACT</name>
<dbReference type="PANTHER" id="PTHR43569:SF2">
    <property type="entry name" value="AMIDOHYDROLASE-RELATED DOMAIN-CONTAINING PROTEIN"/>
    <property type="match status" value="1"/>
</dbReference>
<dbReference type="Proteomes" id="UP000184513">
    <property type="component" value="Unassembled WGS sequence"/>
</dbReference>
<dbReference type="SUPFAM" id="SSF51556">
    <property type="entry name" value="Metallo-dependent hydrolases"/>
    <property type="match status" value="1"/>
</dbReference>
<dbReference type="STRING" id="388280.SAMN04488057_11645"/>